<feature type="signal peptide" evidence="1">
    <location>
        <begin position="1"/>
        <end position="18"/>
    </location>
</feature>
<evidence type="ECO:0000313" key="3">
    <source>
        <dbReference type="Proteomes" id="UP000634667"/>
    </source>
</evidence>
<name>A0ABQ2WFC0_9ALTE</name>
<protein>
    <recommendedName>
        <fullName evidence="4">MSHA biogenesis protein MshK</fullName>
    </recommendedName>
</protein>
<proteinExistence type="predicted"/>
<sequence length="110" mass="12176">MKAIFVFSLVLLVLPVLADPTRPATSVTLANEASVSSPIGAPKLQIILQTEQGYQAMLNGSMVKVGDTFQQYRVHSINAEQVILRSDQGEMPLFIHNNNVKDNKKLHYEP</sequence>
<dbReference type="RefSeq" id="WP_189479267.1">
    <property type="nucleotide sequence ID" value="NZ_BMYR01000001.1"/>
</dbReference>
<reference evidence="3" key="1">
    <citation type="journal article" date="2019" name="Int. J. Syst. Evol. Microbiol.">
        <title>The Global Catalogue of Microorganisms (GCM) 10K type strain sequencing project: providing services to taxonomists for standard genome sequencing and annotation.</title>
        <authorList>
            <consortium name="The Broad Institute Genomics Platform"/>
            <consortium name="The Broad Institute Genome Sequencing Center for Infectious Disease"/>
            <person name="Wu L."/>
            <person name="Ma J."/>
        </authorList>
    </citation>
    <scope>NUCLEOTIDE SEQUENCE [LARGE SCALE GENOMIC DNA]</scope>
    <source>
        <strain evidence="3">KCTC 23723</strain>
    </source>
</reference>
<gene>
    <name evidence="2" type="ORF">GCM10008111_00400</name>
</gene>
<evidence type="ECO:0000256" key="1">
    <source>
        <dbReference type="SAM" id="SignalP"/>
    </source>
</evidence>
<organism evidence="2 3">
    <name type="scientific">Alishewanella tabrizica</name>
    <dbReference type="NCBI Taxonomy" id="671278"/>
    <lineage>
        <taxon>Bacteria</taxon>
        <taxon>Pseudomonadati</taxon>
        <taxon>Pseudomonadota</taxon>
        <taxon>Gammaproteobacteria</taxon>
        <taxon>Alteromonadales</taxon>
        <taxon>Alteromonadaceae</taxon>
        <taxon>Alishewanella</taxon>
    </lineage>
</organism>
<comment type="caution">
    <text evidence="2">The sequence shown here is derived from an EMBL/GenBank/DDBJ whole genome shotgun (WGS) entry which is preliminary data.</text>
</comment>
<feature type="chain" id="PRO_5046613050" description="MSHA biogenesis protein MshK" evidence="1">
    <location>
        <begin position="19"/>
        <end position="110"/>
    </location>
</feature>
<accession>A0ABQ2WFC0</accession>
<keyword evidence="1" id="KW-0732">Signal</keyword>
<keyword evidence="3" id="KW-1185">Reference proteome</keyword>
<dbReference type="Proteomes" id="UP000634667">
    <property type="component" value="Unassembled WGS sequence"/>
</dbReference>
<dbReference type="EMBL" id="BMYR01000001">
    <property type="protein sequence ID" value="GGW48652.1"/>
    <property type="molecule type" value="Genomic_DNA"/>
</dbReference>
<evidence type="ECO:0000313" key="2">
    <source>
        <dbReference type="EMBL" id="GGW48652.1"/>
    </source>
</evidence>
<evidence type="ECO:0008006" key="4">
    <source>
        <dbReference type="Google" id="ProtNLM"/>
    </source>
</evidence>